<dbReference type="Proteomes" id="UP001367508">
    <property type="component" value="Unassembled WGS sequence"/>
</dbReference>
<dbReference type="EMBL" id="JAYMYQ010000001">
    <property type="protein sequence ID" value="KAK7360599.1"/>
    <property type="molecule type" value="Genomic_DNA"/>
</dbReference>
<proteinExistence type="predicted"/>
<comment type="caution">
    <text evidence="2">The sequence shown here is derived from an EMBL/GenBank/DDBJ whole genome shotgun (WGS) entry which is preliminary data.</text>
</comment>
<organism evidence="2 3">
    <name type="scientific">Canavalia gladiata</name>
    <name type="common">Sword bean</name>
    <name type="synonym">Dolichos gladiatus</name>
    <dbReference type="NCBI Taxonomy" id="3824"/>
    <lineage>
        <taxon>Eukaryota</taxon>
        <taxon>Viridiplantae</taxon>
        <taxon>Streptophyta</taxon>
        <taxon>Embryophyta</taxon>
        <taxon>Tracheophyta</taxon>
        <taxon>Spermatophyta</taxon>
        <taxon>Magnoliopsida</taxon>
        <taxon>eudicotyledons</taxon>
        <taxon>Gunneridae</taxon>
        <taxon>Pentapetalae</taxon>
        <taxon>rosids</taxon>
        <taxon>fabids</taxon>
        <taxon>Fabales</taxon>
        <taxon>Fabaceae</taxon>
        <taxon>Papilionoideae</taxon>
        <taxon>50 kb inversion clade</taxon>
        <taxon>NPAAA clade</taxon>
        <taxon>indigoferoid/millettioid clade</taxon>
        <taxon>Phaseoleae</taxon>
        <taxon>Canavalia</taxon>
    </lineage>
</organism>
<evidence type="ECO:0000313" key="2">
    <source>
        <dbReference type="EMBL" id="KAK7360599.1"/>
    </source>
</evidence>
<feature type="region of interest" description="Disordered" evidence="1">
    <location>
        <begin position="15"/>
        <end position="42"/>
    </location>
</feature>
<name>A0AAN9MTH9_CANGL</name>
<sequence>MSPMVFHSGDSALVLPTGISSSSKYSQLHTNTDRSRKGSFALSPRRFARGRRNLHETSSNLIKGLWHVDKPRRRILHLDL</sequence>
<keyword evidence="3" id="KW-1185">Reference proteome</keyword>
<reference evidence="2 3" key="1">
    <citation type="submission" date="2024-01" db="EMBL/GenBank/DDBJ databases">
        <title>The genomes of 5 underutilized Papilionoideae crops provide insights into root nodulation and disease resistanc.</title>
        <authorList>
            <person name="Jiang F."/>
        </authorList>
    </citation>
    <scope>NUCLEOTIDE SEQUENCE [LARGE SCALE GENOMIC DNA]</scope>
    <source>
        <strain evidence="2">LVBAO_FW01</strain>
        <tissue evidence="2">Leaves</tissue>
    </source>
</reference>
<dbReference type="AlphaFoldDB" id="A0AAN9MTH9"/>
<feature type="compositionally biased region" description="Polar residues" evidence="1">
    <location>
        <begin position="18"/>
        <end position="30"/>
    </location>
</feature>
<protein>
    <submittedName>
        <fullName evidence="2">Uncharacterized protein</fullName>
    </submittedName>
</protein>
<accession>A0AAN9MTH9</accession>
<evidence type="ECO:0000313" key="3">
    <source>
        <dbReference type="Proteomes" id="UP001367508"/>
    </source>
</evidence>
<gene>
    <name evidence="2" type="ORF">VNO77_02606</name>
</gene>
<evidence type="ECO:0000256" key="1">
    <source>
        <dbReference type="SAM" id="MobiDB-lite"/>
    </source>
</evidence>